<keyword evidence="9" id="KW-1185">Reference proteome</keyword>
<feature type="transmembrane region" description="Helical" evidence="6">
    <location>
        <begin position="101"/>
        <end position="119"/>
    </location>
</feature>
<evidence type="ECO:0000256" key="3">
    <source>
        <dbReference type="ARBA" id="ARBA00022692"/>
    </source>
</evidence>
<comment type="caution">
    <text evidence="8">The sequence shown here is derived from an EMBL/GenBank/DDBJ whole genome shotgun (WGS) entry which is preliminary data.</text>
</comment>
<accession>A0A2W1LPD7</accession>
<dbReference type="Pfam" id="PF00892">
    <property type="entry name" value="EamA"/>
    <property type="match status" value="2"/>
</dbReference>
<feature type="transmembrane region" description="Helical" evidence="6">
    <location>
        <begin position="271"/>
        <end position="290"/>
    </location>
</feature>
<keyword evidence="3 6" id="KW-0812">Transmembrane</keyword>
<dbReference type="Proteomes" id="UP000249522">
    <property type="component" value="Unassembled WGS sequence"/>
</dbReference>
<feature type="transmembrane region" description="Helical" evidence="6">
    <location>
        <begin position="184"/>
        <end position="203"/>
    </location>
</feature>
<feature type="transmembrane region" description="Helical" evidence="6">
    <location>
        <begin position="215"/>
        <end position="238"/>
    </location>
</feature>
<feature type="domain" description="EamA" evidence="7">
    <location>
        <begin position="154"/>
        <end position="284"/>
    </location>
</feature>
<feature type="transmembrane region" description="Helical" evidence="6">
    <location>
        <begin position="126"/>
        <end position="146"/>
    </location>
</feature>
<feature type="transmembrane region" description="Helical" evidence="6">
    <location>
        <begin position="245"/>
        <end position="265"/>
    </location>
</feature>
<dbReference type="OrthoDB" id="9790852at2"/>
<dbReference type="PANTHER" id="PTHR32322">
    <property type="entry name" value="INNER MEMBRANE TRANSPORTER"/>
    <property type="match status" value="1"/>
</dbReference>
<evidence type="ECO:0000256" key="1">
    <source>
        <dbReference type="ARBA" id="ARBA00004127"/>
    </source>
</evidence>
<feature type="transmembrane region" description="Helical" evidence="6">
    <location>
        <begin position="152"/>
        <end position="172"/>
    </location>
</feature>
<comment type="similarity">
    <text evidence="2">Belongs to the EamA transporter family.</text>
</comment>
<proteinExistence type="inferred from homology"/>
<dbReference type="InterPro" id="IPR037185">
    <property type="entry name" value="EmrE-like"/>
</dbReference>
<evidence type="ECO:0000313" key="8">
    <source>
        <dbReference type="EMBL" id="PZD96725.1"/>
    </source>
</evidence>
<dbReference type="InterPro" id="IPR000620">
    <property type="entry name" value="EamA_dom"/>
</dbReference>
<dbReference type="GO" id="GO:0016020">
    <property type="term" value="C:membrane"/>
    <property type="evidence" value="ECO:0007669"/>
    <property type="project" value="UniProtKB-SubCell"/>
</dbReference>
<evidence type="ECO:0000256" key="2">
    <source>
        <dbReference type="ARBA" id="ARBA00007362"/>
    </source>
</evidence>
<sequence>MRGANQNLPVHPYLLLTISILAVAASSIMIKSSATPPSVAGMYRLFITVCILLPFVPWTSIRTLSLSLKEWIVVLSAGAALGLHFLFWMESLSYTSVASSLVILTLQPFFVMVGAYFLFKERITVRITLCMLTAIAGSIVIAWGDIGVSREALIGDGLSLLGTIAISLYLLAGQRVSRRIPANLYSVIVFAVGGTVMLIYSAAKDYPLISYAPSDWVYFAMLAVIPTVFGHFIFNLLLRSIGATAVSVGVIGEPVLATILAYFILGEALGGSQLAGGALTLLGMGTYFWLKASRKSSSLRA</sequence>
<reference evidence="8 9" key="1">
    <citation type="submission" date="2018-06" db="EMBL/GenBank/DDBJ databases">
        <title>Paenibacillus imtechensis sp. nov.</title>
        <authorList>
            <person name="Pinnaka A.K."/>
            <person name="Singh H."/>
            <person name="Kaur M."/>
        </authorList>
    </citation>
    <scope>NUCLEOTIDE SEQUENCE [LARGE SCALE GENOMIC DNA]</scope>
    <source>
        <strain evidence="8 9">SMB1</strain>
    </source>
</reference>
<evidence type="ECO:0000256" key="6">
    <source>
        <dbReference type="SAM" id="Phobius"/>
    </source>
</evidence>
<feature type="transmembrane region" description="Helical" evidence="6">
    <location>
        <begin position="12"/>
        <end position="30"/>
    </location>
</feature>
<gene>
    <name evidence="8" type="ORF">DNH61_05875</name>
</gene>
<dbReference type="EMBL" id="QKRB01000036">
    <property type="protein sequence ID" value="PZD96725.1"/>
    <property type="molecule type" value="Genomic_DNA"/>
</dbReference>
<evidence type="ECO:0000313" key="9">
    <source>
        <dbReference type="Proteomes" id="UP000249522"/>
    </source>
</evidence>
<dbReference type="RefSeq" id="WP_111145736.1">
    <property type="nucleotide sequence ID" value="NZ_QKRB01000036.1"/>
</dbReference>
<organism evidence="8 9">
    <name type="scientific">Paenibacillus sambharensis</name>
    <dbReference type="NCBI Taxonomy" id="1803190"/>
    <lineage>
        <taxon>Bacteria</taxon>
        <taxon>Bacillati</taxon>
        <taxon>Bacillota</taxon>
        <taxon>Bacilli</taxon>
        <taxon>Bacillales</taxon>
        <taxon>Paenibacillaceae</taxon>
        <taxon>Paenibacillus</taxon>
    </lineage>
</organism>
<protein>
    <submittedName>
        <fullName evidence="8">EamA/RhaT family transporter</fullName>
    </submittedName>
</protein>
<dbReference type="InterPro" id="IPR050638">
    <property type="entry name" value="AA-Vitamin_Transporters"/>
</dbReference>
<name>A0A2W1LPD7_9BACL</name>
<dbReference type="PANTHER" id="PTHR32322:SF2">
    <property type="entry name" value="EAMA DOMAIN-CONTAINING PROTEIN"/>
    <property type="match status" value="1"/>
</dbReference>
<comment type="subcellular location">
    <subcellularLocation>
        <location evidence="1">Endomembrane system</location>
        <topology evidence="1">Multi-pass membrane protein</topology>
    </subcellularLocation>
</comment>
<evidence type="ECO:0000259" key="7">
    <source>
        <dbReference type="Pfam" id="PF00892"/>
    </source>
</evidence>
<evidence type="ECO:0000256" key="4">
    <source>
        <dbReference type="ARBA" id="ARBA00022989"/>
    </source>
</evidence>
<feature type="transmembrane region" description="Helical" evidence="6">
    <location>
        <begin position="71"/>
        <end position="89"/>
    </location>
</feature>
<keyword evidence="4 6" id="KW-1133">Transmembrane helix</keyword>
<dbReference type="AlphaFoldDB" id="A0A2W1LPD7"/>
<dbReference type="SUPFAM" id="SSF103481">
    <property type="entry name" value="Multidrug resistance efflux transporter EmrE"/>
    <property type="match status" value="2"/>
</dbReference>
<evidence type="ECO:0000256" key="5">
    <source>
        <dbReference type="ARBA" id="ARBA00023136"/>
    </source>
</evidence>
<keyword evidence="5 6" id="KW-0472">Membrane</keyword>
<feature type="transmembrane region" description="Helical" evidence="6">
    <location>
        <begin position="42"/>
        <end position="59"/>
    </location>
</feature>
<feature type="domain" description="EamA" evidence="7">
    <location>
        <begin position="13"/>
        <end position="142"/>
    </location>
</feature>